<proteinExistence type="predicted"/>
<gene>
    <name evidence="3" type="ORF">SAMN04487990_12036</name>
</gene>
<protein>
    <submittedName>
        <fullName evidence="3">Outer membrane protein beta-barrel domain-containing protein</fullName>
    </submittedName>
</protein>
<name>A0A1H4CK44_BIZPA</name>
<accession>A0A1H4CK44</accession>
<reference evidence="4" key="1">
    <citation type="submission" date="2016-10" db="EMBL/GenBank/DDBJ databases">
        <authorList>
            <person name="Varghese N."/>
            <person name="Submissions S."/>
        </authorList>
    </citation>
    <scope>NUCLEOTIDE SEQUENCE [LARGE SCALE GENOMIC DNA]</scope>
    <source>
        <strain evidence="4">DSM 23842</strain>
    </source>
</reference>
<dbReference type="AlphaFoldDB" id="A0A1H4CK44"/>
<dbReference type="InterPro" id="IPR025665">
    <property type="entry name" value="Beta-barrel_OMP_2"/>
</dbReference>
<feature type="signal peptide" evidence="1">
    <location>
        <begin position="1"/>
        <end position="21"/>
    </location>
</feature>
<dbReference type="Proteomes" id="UP000198846">
    <property type="component" value="Unassembled WGS sequence"/>
</dbReference>
<dbReference type="EMBL" id="FNQK01000020">
    <property type="protein sequence ID" value="SEA60816.1"/>
    <property type="molecule type" value="Genomic_DNA"/>
</dbReference>
<dbReference type="Pfam" id="PF13568">
    <property type="entry name" value="OMP_b-brl_2"/>
    <property type="match status" value="1"/>
</dbReference>
<keyword evidence="4" id="KW-1185">Reference proteome</keyword>
<evidence type="ECO:0000259" key="2">
    <source>
        <dbReference type="Pfam" id="PF13568"/>
    </source>
</evidence>
<sequence>MNTQQAVLLLILIFSFSTSFGQDKKSNFGLKGGANYGKYTPNQNAIDYNYQFGFYVGGFFKTEITSEMKFQPELLFALQGSKIHTKDNPLTDFNGNTLPNSSTFDFEYEIYELTISIPLPIKLYLSEAFYMESGPQFGFIVDRNMTSSQFLLDGNDNSFVKEGDDNFDSGVCLGTGYEVSKSLSLNVRAFTGLIKRDDIKSFVFNFGMEYNL</sequence>
<feature type="domain" description="Outer membrane protein beta-barrel" evidence="2">
    <location>
        <begin position="21"/>
        <end position="195"/>
    </location>
</feature>
<feature type="chain" id="PRO_5011708153" evidence="1">
    <location>
        <begin position="22"/>
        <end position="212"/>
    </location>
</feature>
<organism evidence="3 4">
    <name type="scientific">Bizionia paragorgiae</name>
    <dbReference type="NCBI Taxonomy" id="283786"/>
    <lineage>
        <taxon>Bacteria</taxon>
        <taxon>Pseudomonadati</taxon>
        <taxon>Bacteroidota</taxon>
        <taxon>Flavobacteriia</taxon>
        <taxon>Flavobacteriales</taxon>
        <taxon>Flavobacteriaceae</taxon>
        <taxon>Bizionia</taxon>
    </lineage>
</organism>
<keyword evidence="1" id="KW-0732">Signal</keyword>
<dbReference type="RefSeq" id="WP_092136139.1">
    <property type="nucleotide sequence ID" value="NZ_FNQK01000020.1"/>
</dbReference>
<dbReference type="STRING" id="283786.SAMN04487990_12036"/>
<evidence type="ECO:0000256" key="1">
    <source>
        <dbReference type="SAM" id="SignalP"/>
    </source>
</evidence>
<evidence type="ECO:0000313" key="3">
    <source>
        <dbReference type="EMBL" id="SEA60816.1"/>
    </source>
</evidence>
<evidence type="ECO:0000313" key="4">
    <source>
        <dbReference type="Proteomes" id="UP000198846"/>
    </source>
</evidence>
<dbReference type="OrthoDB" id="947434at2"/>